<evidence type="ECO:0000313" key="11">
    <source>
        <dbReference type="Proteomes" id="UP000346198"/>
    </source>
</evidence>
<feature type="domain" description="Methylated-DNA-[protein]-cysteine S-methyltransferase DNA binding" evidence="9">
    <location>
        <begin position="75"/>
        <end position="152"/>
    </location>
</feature>
<dbReference type="FunFam" id="1.10.10.10:FF:000214">
    <property type="entry name" value="Methylated-DNA--protein-cysteine methyltransferase"/>
    <property type="match status" value="1"/>
</dbReference>
<evidence type="ECO:0000256" key="8">
    <source>
        <dbReference type="ARBA" id="ARBA00049348"/>
    </source>
</evidence>
<protein>
    <recommendedName>
        <fullName evidence="3">methylated-DNA--[protein]-cysteine S-methyltransferase</fullName>
        <ecNumber evidence="3">2.1.1.63</ecNumber>
    </recommendedName>
</protein>
<dbReference type="CDD" id="cd06445">
    <property type="entry name" value="ATase"/>
    <property type="match status" value="1"/>
</dbReference>
<accession>A0A6C2UV99</accession>
<evidence type="ECO:0000256" key="7">
    <source>
        <dbReference type="ARBA" id="ARBA00023204"/>
    </source>
</evidence>
<evidence type="ECO:0000256" key="3">
    <source>
        <dbReference type="ARBA" id="ARBA00011918"/>
    </source>
</evidence>
<organism evidence="10 11">
    <name type="scientific">Pontiella sulfatireligans</name>
    <dbReference type="NCBI Taxonomy" id="2750658"/>
    <lineage>
        <taxon>Bacteria</taxon>
        <taxon>Pseudomonadati</taxon>
        <taxon>Kiritimatiellota</taxon>
        <taxon>Kiritimatiellia</taxon>
        <taxon>Kiritimatiellales</taxon>
        <taxon>Pontiellaceae</taxon>
        <taxon>Pontiella</taxon>
    </lineage>
</organism>
<sequence length="153" mass="16493">MKIKRHCTTTWGVITVCLEDGAVTDCTLPFLEEEPAEGFAILEKDAGPEGAFIEAVFSGRTVKNPPAVKLKGTGFQQLVWRAIADTPKGQTKTYGELAKAVGRPRACRAVANACGRNPAPLFFPCHRIVGANENMGGFSAGLPWKRLLLNAEH</sequence>
<dbReference type="InterPro" id="IPR036217">
    <property type="entry name" value="MethylDNA_cys_MeTrfase_DNAb"/>
</dbReference>
<keyword evidence="11" id="KW-1185">Reference proteome</keyword>
<dbReference type="Proteomes" id="UP000346198">
    <property type="component" value="Unassembled WGS sequence"/>
</dbReference>
<keyword evidence="6" id="KW-0227">DNA damage</keyword>
<evidence type="ECO:0000259" key="9">
    <source>
        <dbReference type="Pfam" id="PF01035"/>
    </source>
</evidence>
<reference evidence="10 11" key="1">
    <citation type="submission" date="2019-04" db="EMBL/GenBank/DDBJ databases">
        <authorList>
            <person name="Van Vliet M D."/>
        </authorList>
    </citation>
    <scope>NUCLEOTIDE SEQUENCE [LARGE SCALE GENOMIC DNA]</scope>
    <source>
        <strain evidence="10 11">F21</strain>
    </source>
</reference>
<gene>
    <name evidence="10" type="primary">ogt</name>
    <name evidence="10" type="ORF">SCARR_05428</name>
</gene>
<comment type="similarity">
    <text evidence="2">Belongs to the MGMT family.</text>
</comment>
<evidence type="ECO:0000256" key="1">
    <source>
        <dbReference type="ARBA" id="ARBA00001286"/>
    </source>
</evidence>
<evidence type="ECO:0000313" key="10">
    <source>
        <dbReference type="EMBL" id="VGO23321.1"/>
    </source>
</evidence>
<dbReference type="InterPro" id="IPR036388">
    <property type="entry name" value="WH-like_DNA-bd_sf"/>
</dbReference>
<name>A0A6C2UV99_9BACT</name>
<dbReference type="Gene3D" id="1.10.10.10">
    <property type="entry name" value="Winged helix-like DNA-binding domain superfamily/Winged helix DNA-binding domain"/>
    <property type="match status" value="1"/>
</dbReference>
<dbReference type="PANTHER" id="PTHR10815">
    <property type="entry name" value="METHYLATED-DNA--PROTEIN-CYSTEINE METHYLTRANSFERASE"/>
    <property type="match status" value="1"/>
</dbReference>
<dbReference type="GO" id="GO:0006281">
    <property type="term" value="P:DNA repair"/>
    <property type="evidence" value="ECO:0007669"/>
    <property type="project" value="UniProtKB-KW"/>
</dbReference>
<dbReference type="GO" id="GO:0032259">
    <property type="term" value="P:methylation"/>
    <property type="evidence" value="ECO:0007669"/>
    <property type="project" value="UniProtKB-KW"/>
</dbReference>
<evidence type="ECO:0000256" key="2">
    <source>
        <dbReference type="ARBA" id="ARBA00008711"/>
    </source>
</evidence>
<dbReference type="EMBL" id="CAAHFH010000003">
    <property type="protein sequence ID" value="VGO23321.1"/>
    <property type="molecule type" value="Genomic_DNA"/>
</dbReference>
<dbReference type="Pfam" id="PF01035">
    <property type="entry name" value="DNA_binding_1"/>
    <property type="match status" value="1"/>
</dbReference>
<keyword evidence="4 10" id="KW-0489">Methyltransferase</keyword>
<dbReference type="InterPro" id="IPR014048">
    <property type="entry name" value="MethylDNA_cys_MeTrfase_DNA-bd"/>
</dbReference>
<comment type="catalytic activity">
    <reaction evidence="1">
        <text>a 4-O-methyl-thymidine in DNA + L-cysteinyl-[protein] = a thymidine in DNA + S-methyl-L-cysteinyl-[protein]</text>
        <dbReference type="Rhea" id="RHEA:53428"/>
        <dbReference type="Rhea" id="RHEA-COMP:10131"/>
        <dbReference type="Rhea" id="RHEA-COMP:10132"/>
        <dbReference type="Rhea" id="RHEA-COMP:13555"/>
        <dbReference type="Rhea" id="RHEA-COMP:13556"/>
        <dbReference type="ChEBI" id="CHEBI:29950"/>
        <dbReference type="ChEBI" id="CHEBI:82612"/>
        <dbReference type="ChEBI" id="CHEBI:137386"/>
        <dbReference type="ChEBI" id="CHEBI:137387"/>
        <dbReference type="EC" id="2.1.1.63"/>
    </reaction>
</comment>
<dbReference type="EC" id="2.1.1.63" evidence="3"/>
<dbReference type="AlphaFoldDB" id="A0A6C2UV99"/>
<dbReference type="GO" id="GO:0003908">
    <property type="term" value="F:methylated-DNA-[protein]-cysteine S-methyltransferase activity"/>
    <property type="evidence" value="ECO:0007669"/>
    <property type="project" value="UniProtKB-EC"/>
</dbReference>
<dbReference type="PANTHER" id="PTHR10815:SF13">
    <property type="entry name" value="METHYLATED-DNA--PROTEIN-CYSTEINE METHYLTRANSFERASE"/>
    <property type="match status" value="1"/>
</dbReference>
<dbReference type="PROSITE" id="PS00374">
    <property type="entry name" value="MGMT"/>
    <property type="match status" value="1"/>
</dbReference>
<keyword evidence="5 10" id="KW-0808">Transferase</keyword>
<evidence type="ECO:0000256" key="5">
    <source>
        <dbReference type="ARBA" id="ARBA00022679"/>
    </source>
</evidence>
<keyword evidence="7" id="KW-0234">DNA repair</keyword>
<evidence type="ECO:0000256" key="6">
    <source>
        <dbReference type="ARBA" id="ARBA00022763"/>
    </source>
</evidence>
<evidence type="ECO:0000256" key="4">
    <source>
        <dbReference type="ARBA" id="ARBA00022603"/>
    </source>
</evidence>
<dbReference type="NCBIfam" id="TIGR00589">
    <property type="entry name" value="ogt"/>
    <property type="match status" value="1"/>
</dbReference>
<dbReference type="RefSeq" id="WP_136065553.1">
    <property type="nucleotide sequence ID" value="NZ_CAAHFH010000003.1"/>
</dbReference>
<dbReference type="SUPFAM" id="SSF46767">
    <property type="entry name" value="Methylated DNA-protein cysteine methyltransferase, C-terminal domain"/>
    <property type="match status" value="1"/>
</dbReference>
<proteinExistence type="inferred from homology"/>
<dbReference type="InterPro" id="IPR001497">
    <property type="entry name" value="MethylDNA_cys_MeTrfase_AS"/>
</dbReference>
<comment type="catalytic activity">
    <reaction evidence="8">
        <text>a 6-O-methyl-2'-deoxyguanosine in DNA + L-cysteinyl-[protein] = S-methyl-L-cysteinyl-[protein] + a 2'-deoxyguanosine in DNA</text>
        <dbReference type="Rhea" id="RHEA:24000"/>
        <dbReference type="Rhea" id="RHEA-COMP:10131"/>
        <dbReference type="Rhea" id="RHEA-COMP:10132"/>
        <dbReference type="Rhea" id="RHEA-COMP:11367"/>
        <dbReference type="Rhea" id="RHEA-COMP:11368"/>
        <dbReference type="ChEBI" id="CHEBI:29950"/>
        <dbReference type="ChEBI" id="CHEBI:82612"/>
        <dbReference type="ChEBI" id="CHEBI:85445"/>
        <dbReference type="ChEBI" id="CHEBI:85448"/>
        <dbReference type="EC" id="2.1.1.63"/>
    </reaction>
</comment>